<reference evidence="2" key="1">
    <citation type="submission" date="2012-04" db="EMBL/GenBank/DDBJ databases">
        <title>The Genome Sequence of Loa loa.</title>
        <authorList>
            <consortium name="The Broad Institute Genome Sequencing Platform"/>
            <consortium name="Broad Institute Genome Sequencing Center for Infectious Disease"/>
            <person name="Nutman T.B."/>
            <person name="Fink D.L."/>
            <person name="Russ C."/>
            <person name="Young S."/>
            <person name="Zeng Q."/>
            <person name="Gargeya S."/>
            <person name="Alvarado L."/>
            <person name="Berlin A."/>
            <person name="Chapman S.B."/>
            <person name="Chen Z."/>
            <person name="Freedman E."/>
            <person name="Gellesch M."/>
            <person name="Goldberg J."/>
            <person name="Griggs A."/>
            <person name="Gujja S."/>
            <person name="Heilman E.R."/>
            <person name="Heiman D."/>
            <person name="Howarth C."/>
            <person name="Mehta T."/>
            <person name="Neiman D."/>
            <person name="Pearson M."/>
            <person name="Roberts A."/>
            <person name="Saif S."/>
            <person name="Shea T."/>
            <person name="Shenoy N."/>
            <person name="Sisk P."/>
            <person name="Stolte C."/>
            <person name="Sykes S."/>
            <person name="White J."/>
            <person name="Yandava C."/>
            <person name="Haas B."/>
            <person name="Henn M.R."/>
            <person name="Nusbaum C."/>
            <person name="Birren B."/>
        </authorList>
    </citation>
    <scope>NUCLEOTIDE SEQUENCE [LARGE SCALE GENOMIC DNA]</scope>
</reference>
<accession>A0A1I7W078</accession>
<dbReference type="STRING" id="7209.A0A1I7W078"/>
<reference evidence="3" key="2">
    <citation type="submission" date="2016-11" db="UniProtKB">
        <authorList>
            <consortium name="WormBaseParasite"/>
        </authorList>
    </citation>
    <scope>IDENTIFICATION</scope>
</reference>
<keyword evidence="2" id="KW-1185">Reference proteome</keyword>
<sequence>MDKIDEIYPMNKWYDCTETTKLSHMKESIDKVPLGKVGFMPGRIVHTNKVMVLLVIQKIINDFEEQRRRALTQIKFGSELFNLKREQVEIREPFDEAKYEEEKKFRLMRKRDHLQQEKQEGECNAEEDFERKDERINKMKDITETISELANSEYLCTKTSEKRDETEDYDEKITEGFDGKIKNFPADYQKLLARLDELERQEEEAGELESNYSSSLDSDDVSLENNEDTVSNSLLGEKQEKKKTETICNGTENITQMVLKDANNESQKIRRTVRFKSEDEAYSANITPISSPDSGIPLHENEPKMIINGDPRFSCPLPRSILRNFNEKSPVDVDALAAVESENWKEIVPVSEHAFTGKVLERHPPDNDGSTESIPVIMPSKDGSSRGVSRFKMSRAHLD</sequence>
<dbReference type="GO" id="GO:0003682">
    <property type="term" value="F:chromatin binding"/>
    <property type="evidence" value="ECO:0007669"/>
    <property type="project" value="TreeGrafter"/>
</dbReference>
<feature type="compositionally biased region" description="Acidic residues" evidence="1">
    <location>
        <begin position="217"/>
        <end position="227"/>
    </location>
</feature>
<evidence type="ECO:0000313" key="3">
    <source>
        <dbReference type="WBParaSite" id="EN70_8216"/>
    </source>
</evidence>
<dbReference type="GO" id="GO:0003714">
    <property type="term" value="F:transcription corepressor activity"/>
    <property type="evidence" value="ECO:0007669"/>
    <property type="project" value="TreeGrafter"/>
</dbReference>
<dbReference type="AlphaFoldDB" id="A0A1I7W078"/>
<dbReference type="GO" id="GO:0019212">
    <property type="term" value="F:phosphatase inhibitor activity"/>
    <property type="evidence" value="ECO:0007669"/>
    <property type="project" value="TreeGrafter"/>
</dbReference>
<feature type="region of interest" description="Disordered" evidence="1">
    <location>
        <begin position="359"/>
        <end position="399"/>
    </location>
</feature>
<feature type="region of interest" description="Disordered" evidence="1">
    <location>
        <begin position="201"/>
        <end position="244"/>
    </location>
</feature>
<dbReference type="PANTHER" id="PTHR15111">
    <property type="entry name" value="RNA POLYMERASE II SUBUNIT 5-MEDIATING PROTEIN NNX3"/>
    <property type="match status" value="1"/>
</dbReference>
<dbReference type="InterPro" id="IPR052255">
    <property type="entry name" value="RNA_pol_II_subunit5-mediator"/>
</dbReference>
<dbReference type="PANTHER" id="PTHR15111:SF0">
    <property type="entry name" value="UNCONVENTIONAL PREFOLDIN RPB5 INTERACTOR 1"/>
    <property type="match status" value="1"/>
</dbReference>
<dbReference type="Proteomes" id="UP000095285">
    <property type="component" value="Unassembled WGS sequence"/>
</dbReference>
<evidence type="ECO:0000256" key="1">
    <source>
        <dbReference type="SAM" id="MobiDB-lite"/>
    </source>
</evidence>
<dbReference type="GO" id="GO:0000122">
    <property type="term" value="P:negative regulation of transcription by RNA polymerase II"/>
    <property type="evidence" value="ECO:0007669"/>
    <property type="project" value="TreeGrafter"/>
</dbReference>
<dbReference type="WBParaSite" id="EN70_8216">
    <property type="protein sequence ID" value="EN70_8216"/>
    <property type="gene ID" value="EN70_8216"/>
</dbReference>
<protein>
    <submittedName>
        <fullName evidence="3">Unconventional prefoldin RPB5 interactor 1</fullName>
    </submittedName>
</protein>
<proteinExistence type="predicted"/>
<evidence type="ECO:0000313" key="2">
    <source>
        <dbReference type="Proteomes" id="UP000095285"/>
    </source>
</evidence>
<name>A0A1I7W078_LOALO</name>
<organism evidence="2 3">
    <name type="scientific">Loa loa</name>
    <name type="common">Eye worm</name>
    <name type="synonym">Filaria loa</name>
    <dbReference type="NCBI Taxonomy" id="7209"/>
    <lineage>
        <taxon>Eukaryota</taxon>
        <taxon>Metazoa</taxon>
        <taxon>Ecdysozoa</taxon>
        <taxon>Nematoda</taxon>
        <taxon>Chromadorea</taxon>
        <taxon>Rhabditida</taxon>
        <taxon>Spirurina</taxon>
        <taxon>Spiruromorpha</taxon>
        <taxon>Filarioidea</taxon>
        <taxon>Onchocercidae</taxon>
        <taxon>Loa</taxon>
    </lineage>
</organism>